<dbReference type="AlphaFoldDB" id="A0A2W2AMV1"/>
<dbReference type="InterPro" id="IPR058637">
    <property type="entry name" value="YknX-like_C"/>
</dbReference>
<dbReference type="GO" id="GO:0030313">
    <property type="term" value="C:cell envelope"/>
    <property type="evidence" value="ECO:0007669"/>
    <property type="project" value="UniProtKB-SubCell"/>
</dbReference>
<dbReference type="RefSeq" id="WP_110998100.1">
    <property type="nucleotide sequence ID" value="NZ_QKTW01000010.1"/>
</dbReference>
<keyword evidence="10" id="KW-1185">Reference proteome</keyword>
<evidence type="ECO:0000259" key="5">
    <source>
        <dbReference type="Pfam" id="PF25876"/>
    </source>
</evidence>
<evidence type="ECO:0000313" key="10">
    <source>
        <dbReference type="Proteomes" id="UP000248745"/>
    </source>
</evidence>
<dbReference type="SUPFAM" id="SSF111369">
    <property type="entry name" value="HlyD-like secretion proteins"/>
    <property type="match status" value="1"/>
</dbReference>
<dbReference type="InterPro" id="IPR058626">
    <property type="entry name" value="MdtA-like_b-barrel"/>
</dbReference>
<evidence type="ECO:0000256" key="4">
    <source>
        <dbReference type="SAM" id="SignalP"/>
    </source>
</evidence>
<dbReference type="InterPro" id="IPR006143">
    <property type="entry name" value="RND_pump_MFP"/>
</dbReference>
<gene>
    <name evidence="9" type="ORF">DN068_06535</name>
</gene>
<feature type="coiled-coil region" evidence="2">
    <location>
        <begin position="140"/>
        <end position="167"/>
    </location>
</feature>
<reference evidence="9 10" key="1">
    <citation type="submission" date="2018-06" db="EMBL/GenBank/DDBJ databases">
        <title>Mucibacter soli gen. nov., sp. nov., a new member of the family Chitinophagaceae producing mucin.</title>
        <authorList>
            <person name="Kim M.-K."/>
            <person name="Park S."/>
            <person name="Kim T.-S."/>
            <person name="Joung Y."/>
            <person name="Han J.-H."/>
            <person name="Kim S.B."/>
        </authorList>
    </citation>
    <scope>NUCLEOTIDE SEQUENCE [LARGE SCALE GENOMIC DNA]</scope>
    <source>
        <strain evidence="9 10">R1-15</strain>
    </source>
</reference>
<proteinExistence type="inferred from homology"/>
<dbReference type="EMBL" id="QKTW01000010">
    <property type="protein sequence ID" value="PZF73650.1"/>
    <property type="molecule type" value="Genomic_DNA"/>
</dbReference>
<dbReference type="GO" id="GO:0046677">
    <property type="term" value="P:response to antibiotic"/>
    <property type="evidence" value="ECO:0007669"/>
    <property type="project" value="TreeGrafter"/>
</dbReference>
<dbReference type="Proteomes" id="UP000248745">
    <property type="component" value="Unassembled WGS sequence"/>
</dbReference>
<dbReference type="Pfam" id="PF25876">
    <property type="entry name" value="HH_MFP_RND"/>
    <property type="match status" value="1"/>
</dbReference>
<evidence type="ECO:0000259" key="8">
    <source>
        <dbReference type="Pfam" id="PF25989"/>
    </source>
</evidence>
<dbReference type="GO" id="GO:0005886">
    <property type="term" value="C:plasma membrane"/>
    <property type="evidence" value="ECO:0007669"/>
    <property type="project" value="TreeGrafter"/>
</dbReference>
<name>A0A2W2AMV1_9BACT</name>
<feature type="signal peptide" evidence="4">
    <location>
        <begin position="1"/>
        <end position="21"/>
    </location>
</feature>
<evidence type="ECO:0000259" key="6">
    <source>
        <dbReference type="Pfam" id="PF25917"/>
    </source>
</evidence>
<dbReference type="Gene3D" id="2.40.30.170">
    <property type="match status" value="1"/>
</dbReference>
<accession>A0A2W2AMV1</accession>
<keyword evidence="4" id="KW-0732">Signal</keyword>
<evidence type="ECO:0000256" key="1">
    <source>
        <dbReference type="ARBA" id="ARBA00009477"/>
    </source>
</evidence>
<feature type="compositionally biased region" description="Low complexity" evidence="3">
    <location>
        <begin position="368"/>
        <end position="382"/>
    </location>
</feature>
<dbReference type="PANTHER" id="PTHR30158">
    <property type="entry name" value="ACRA/E-RELATED COMPONENT OF DRUG EFFLUX TRANSPORTER"/>
    <property type="match status" value="1"/>
</dbReference>
<feature type="chain" id="PRO_5016116357" evidence="4">
    <location>
        <begin position="22"/>
        <end position="382"/>
    </location>
</feature>
<dbReference type="Pfam" id="PF25944">
    <property type="entry name" value="Beta-barrel_RND"/>
    <property type="match status" value="1"/>
</dbReference>
<dbReference type="InterPro" id="IPR058625">
    <property type="entry name" value="MdtA-like_BSH"/>
</dbReference>
<feature type="domain" description="Multidrug resistance protein MdtA-like barrel-sandwich hybrid" evidence="6">
    <location>
        <begin position="61"/>
        <end position="200"/>
    </location>
</feature>
<protein>
    <submittedName>
        <fullName evidence="9">Efflux RND transporter periplasmic adaptor subunit</fullName>
    </submittedName>
</protein>
<dbReference type="PROSITE" id="PS51257">
    <property type="entry name" value="PROKAR_LIPOPROTEIN"/>
    <property type="match status" value="1"/>
</dbReference>
<keyword evidence="2" id="KW-0175">Coiled coil</keyword>
<dbReference type="Gene3D" id="2.40.420.20">
    <property type="match status" value="1"/>
</dbReference>
<dbReference type="Gene3D" id="2.40.50.100">
    <property type="match status" value="1"/>
</dbReference>
<feature type="domain" description="Multidrug resistance protein MdtA-like alpha-helical hairpin" evidence="5">
    <location>
        <begin position="102"/>
        <end position="171"/>
    </location>
</feature>
<feature type="region of interest" description="Disordered" evidence="3">
    <location>
        <begin position="361"/>
        <end position="382"/>
    </location>
</feature>
<dbReference type="GO" id="GO:0022857">
    <property type="term" value="F:transmembrane transporter activity"/>
    <property type="evidence" value="ECO:0007669"/>
    <property type="project" value="InterPro"/>
</dbReference>
<feature type="domain" description="YknX-like C-terminal permuted SH3-like" evidence="8">
    <location>
        <begin position="300"/>
        <end position="365"/>
    </location>
</feature>
<evidence type="ECO:0000313" key="9">
    <source>
        <dbReference type="EMBL" id="PZF73650.1"/>
    </source>
</evidence>
<evidence type="ECO:0000259" key="7">
    <source>
        <dbReference type="Pfam" id="PF25944"/>
    </source>
</evidence>
<comment type="caution">
    <text evidence="9">The sequence shown here is derived from an EMBL/GenBank/DDBJ whole genome shotgun (WGS) entry which is preliminary data.</text>
</comment>
<dbReference type="Gene3D" id="1.10.287.470">
    <property type="entry name" value="Helix hairpin bin"/>
    <property type="match status" value="1"/>
</dbReference>
<dbReference type="NCBIfam" id="TIGR01730">
    <property type="entry name" value="RND_mfp"/>
    <property type="match status" value="1"/>
</dbReference>
<comment type="similarity">
    <text evidence="1">Belongs to the membrane fusion protein (MFP) (TC 8.A.1) family.</text>
</comment>
<evidence type="ECO:0000256" key="3">
    <source>
        <dbReference type="SAM" id="MobiDB-lite"/>
    </source>
</evidence>
<dbReference type="Pfam" id="PF25989">
    <property type="entry name" value="YknX_C"/>
    <property type="match status" value="1"/>
</dbReference>
<organism evidence="9 10">
    <name type="scientific">Taibaiella soli</name>
    <dbReference type="NCBI Taxonomy" id="1649169"/>
    <lineage>
        <taxon>Bacteria</taxon>
        <taxon>Pseudomonadati</taxon>
        <taxon>Bacteroidota</taxon>
        <taxon>Chitinophagia</taxon>
        <taxon>Chitinophagales</taxon>
        <taxon>Chitinophagaceae</taxon>
        <taxon>Taibaiella</taxon>
    </lineage>
</organism>
<dbReference type="OrthoDB" id="9801814at2"/>
<evidence type="ECO:0000256" key="2">
    <source>
        <dbReference type="SAM" id="Coils"/>
    </source>
</evidence>
<dbReference type="InterPro" id="IPR058624">
    <property type="entry name" value="MdtA-like_HH"/>
</dbReference>
<dbReference type="Pfam" id="PF25917">
    <property type="entry name" value="BSH_RND"/>
    <property type="match status" value="1"/>
</dbReference>
<sequence length="382" mass="41143">MNKSIVTCVGAVLVGSLSLMACGGGPKTPPLQGPISVTTYTASLQPAIYYDEYPGNINALNEVQILGQVSGYVTGIFFKEGDRVKKGQKLYEIDRSKYMAGYNQAEANVRVAKANESKTQKDADRYIYLNKQDAIAKQTLDHAMTDLENAKSQVASANADLVKAKQDLSYSLIDAPFDGTIGLSQVKLGALVSPGQTLLNTISSDDPVAVDFVVNEKEVARFTRYESGSAKQIDSLFTITLPDGSPYGQVGKIYVIDRAVDKQTGTIKVRLTFPNHDRMLRAGMSCIVRVHSEEGAEQLLVPYKAVTEQMGEYFVFIVNGKKVTEQKVSLGTTIGDKIIIKTGLKAGDVIVVDGVQKLHDGSEVNTSGAPAAQQQGQKPAAH</sequence>
<feature type="domain" description="Multidrug resistance protein MdtA-like beta-barrel" evidence="7">
    <location>
        <begin position="207"/>
        <end position="291"/>
    </location>
</feature>